<gene>
    <name evidence="18" type="primary">Dsec\GM16277</name>
    <name evidence="18" type="ORF">Dsec_GM16277</name>
</gene>
<evidence type="ECO:0000256" key="3">
    <source>
        <dbReference type="ARBA" id="ARBA00013064"/>
    </source>
</evidence>
<evidence type="ECO:0000256" key="1">
    <source>
        <dbReference type="ARBA" id="ARBA00004167"/>
    </source>
</evidence>
<dbReference type="PANTHER" id="PTHR44170">
    <property type="entry name" value="PROTEIN SIDEKICK"/>
    <property type="match status" value="1"/>
</dbReference>
<dbReference type="SMR" id="B4IN44"/>
<feature type="domain" description="Ig-like" evidence="16">
    <location>
        <begin position="46"/>
        <end position="128"/>
    </location>
</feature>
<dbReference type="Proteomes" id="UP000001292">
    <property type="component" value="Unassembled WGS sequence"/>
</dbReference>
<keyword evidence="10" id="KW-0472">Membrane</keyword>
<dbReference type="GO" id="GO:0009653">
    <property type="term" value="P:anatomical structure morphogenesis"/>
    <property type="evidence" value="ECO:0007669"/>
    <property type="project" value="UniProtKB-ARBA"/>
</dbReference>
<evidence type="ECO:0000256" key="15">
    <source>
        <dbReference type="ARBA" id="ARBA00051722"/>
    </source>
</evidence>
<dbReference type="InterPro" id="IPR003599">
    <property type="entry name" value="Ig_sub"/>
</dbReference>
<dbReference type="InterPro" id="IPR007110">
    <property type="entry name" value="Ig-like_dom"/>
</dbReference>
<dbReference type="CDD" id="cd00063">
    <property type="entry name" value="FN3"/>
    <property type="match status" value="1"/>
</dbReference>
<evidence type="ECO:0000256" key="7">
    <source>
        <dbReference type="ARBA" id="ARBA00022801"/>
    </source>
</evidence>
<dbReference type="InterPro" id="IPR036116">
    <property type="entry name" value="FN3_sf"/>
</dbReference>
<dbReference type="Pfam" id="PF00041">
    <property type="entry name" value="fn3"/>
    <property type="match status" value="1"/>
</dbReference>
<dbReference type="PhylomeDB" id="B4IN44"/>
<evidence type="ECO:0000256" key="2">
    <source>
        <dbReference type="ARBA" id="ARBA00010504"/>
    </source>
</evidence>
<evidence type="ECO:0000256" key="8">
    <source>
        <dbReference type="ARBA" id="ARBA00022912"/>
    </source>
</evidence>
<keyword evidence="12" id="KW-0675">Receptor</keyword>
<evidence type="ECO:0000313" key="18">
    <source>
        <dbReference type="EMBL" id="EDW55890.1"/>
    </source>
</evidence>
<dbReference type="GO" id="GO:0048731">
    <property type="term" value="P:system development"/>
    <property type="evidence" value="ECO:0007669"/>
    <property type="project" value="UniProtKB-ARBA"/>
</dbReference>
<dbReference type="PROSITE" id="PS50835">
    <property type="entry name" value="IG_LIKE"/>
    <property type="match status" value="1"/>
</dbReference>
<keyword evidence="6" id="KW-0677">Repeat</keyword>
<dbReference type="HOGENOM" id="CLU_1210911_0_0_1"/>
<evidence type="ECO:0000256" key="11">
    <source>
        <dbReference type="ARBA" id="ARBA00023157"/>
    </source>
</evidence>
<keyword evidence="9" id="KW-1133">Transmembrane helix</keyword>
<dbReference type="CDD" id="cd05739">
    <property type="entry name" value="IgI_3_RPTP_IIa_LAR_like"/>
    <property type="match status" value="1"/>
</dbReference>
<protein>
    <recommendedName>
        <fullName evidence="3">protein-tyrosine-phosphatase</fullName>
        <ecNumber evidence="3">3.1.3.48</ecNumber>
    </recommendedName>
</protein>
<evidence type="ECO:0000259" key="17">
    <source>
        <dbReference type="PROSITE" id="PS50853"/>
    </source>
</evidence>
<sequence>METGFLQIENSREEDQGKYECVAENSMGTEHSKATNLYVKVRRVPPTFSRPPETISEVMLGSNLNLSCIAVGSPMPHVKWMKGSEDLTPENEMPIGRNVLQLINIQESANYTCIAASTLGQIDSVSVVKVQSLPTAPTDVQISEVTATSVRLEWSYKGPEDLQYYVIQYKPKNANQAFSEISGIITMYYVVRALSPYTEYEFYVIAVNNIGRGPPSAPATCTTGETKCA</sequence>
<comment type="catalytic activity">
    <reaction evidence="15">
        <text>O-phospho-L-tyrosyl-[protein] + H2O = L-tyrosyl-[protein] + phosphate</text>
        <dbReference type="Rhea" id="RHEA:10684"/>
        <dbReference type="Rhea" id="RHEA-COMP:10136"/>
        <dbReference type="Rhea" id="RHEA-COMP:20101"/>
        <dbReference type="ChEBI" id="CHEBI:15377"/>
        <dbReference type="ChEBI" id="CHEBI:43474"/>
        <dbReference type="ChEBI" id="CHEBI:46858"/>
        <dbReference type="ChEBI" id="CHEBI:61978"/>
        <dbReference type="EC" id="3.1.3.48"/>
    </reaction>
</comment>
<dbReference type="PROSITE" id="PS50853">
    <property type="entry name" value="FN3"/>
    <property type="match status" value="1"/>
</dbReference>
<evidence type="ECO:0000256" key="4">
    <source>
        <dbReference type="ARBA" id="ARBA00022692"/>
    </source>
</evidence>
<dbReference type="GO" id="GO:0016020">
    <property type="term" value="C:membrane"/>
    <property type="evidence" value="ECO:0007669"/>
    <property type="project" value="UniProtKB-SubCell"/>
</dbReference>
<evidence type="ECO:0000256" key="10">
    <source>
        <dbReference type="ARBA" id="ARBA00023136"/>
    </source>
</evidence>
<evidence type="ECO:0000256" key="12">
    <source>
        <dbReference type="ARBA" id="ARBA00023170"/>
    </source>
</evidence>
<dbReference type="SMART" id="SM00409">
    <property type="entry name" value="IG"/>
    <property type="match status" value="1"/>
</dbReference>
<comment type="subcellular location">
    <subcellularLocation>
        <location evidence="1">Membrane</location>
        <topology evidence="1">Single-pass membrane protein</topology>
    </subcellularLocation>
</comment>
<dbReference type="SMART" id="SM00408">
    <property type="entry name" value="IGc2"/>
    <property type="match status" value="1"/>
</dbReference>
<dbReference type="OMA" id="PEITITW"/>
<dbReference type="InterPro" id="IPR003961">
    <property type="entry name" value="FN3_dom"/>
</dbReference>
<keyword evidence="14" id="KW-0393">Immunoglobulin domain</keyword>
<evidence type="ECO:0000256" key="9">
    <source>
        <dbReference type="ARBA" id="ARBA00022989"/>
    </source>
</evidence>
<keyword evidence="11" id="KW-1015">Disulfide bond</keyword>
<keyword evidence="13" id="KW-0325">Glycoprotein</keyword>
<dbReference type="PANTHER" id="PTHR44170:SF57">
    <property type="entry name" value="PROTEIN TYROSINE PHOSPHATASE RECEPTOR TYPE S"/>
    <property type="match status" value="1"/>
</dbReference>
<dbReference type="GO" id="GO:0004725">
    <property type="term" value="F:protein tyrosine phosphatase activity"/>
    <property type="evidence" value="ECO:0007669"/>
    <property type="project" value="UniProtKB-EC"/>
</dbReference>
<dbReference type="STRING" id="7238.B4IN44"/>
<reference evidence="18 19" key="1">
    <citation type="journal article" date="2007" name="Nature">
        <title>Evolution of genes and genomes on the Drosophila phylogeny.</title>
        <authorList>
            <consortium name="Drosophila 12 Genomes Consortium"/>
            <person name="Clark A.G."/>
            <person name="Eisen M.B."/>
            <person name="Smith D.R."/>
            <person name="Bergman C.M."/>
            <person name="Oliver B."/>
            <person name="Markow T.A."/>
            <person name="Kaufman T.C."/>
            <person name="Kellis M."/>
            <person name="Gelbart W."/>
            <person name="Iyer V.N."/>
            <person name="Pollard D.A."/>
            <person name="Sackton T.B."/>
            <person name="Larracuente A.M."/>
            <person name="Singh N.D."/>
            <person name="Abad J.P."/>
            <person name="Abt D.N."/>
            <person name="Adryan B."/>
            <person name="Aguade M."/>
            <person name="Akashi H."/>
            <person name="Anderson W.W."/>
            <person name="Aquadro C.F."/>
            <person name="Ardell D.H."/>
            <person name="Arguello R."/>
            <person name="Artieri C.G."/>
            <person name="Barbash D.A."/>
            <person name="Barker D."/>
            <person name="Barsanti P."/>
            <person name="Batterham P."/>
            <person name="Batzoglou S."/>
            <person name="Begun D."/>
            <person name="Bhutkar A."/>
            <person name="Blanco E."/>
            <person name="Bosak S.A."/>
            <person name="Bradley R.K."/>
            <person name="Brand A.D."/>
            <person name="Brent M.R."/>
            <person name="Brooks A.N."/>
            <person name="Brown R.H."/>
            <person name="Butlin R.K."/>
            <person name="Caggese C."/>
            <person name="Calvi B.R."/>
            <person name="Bernardo de Carvalho A."/>
            <person name="Caspi A."/>
            <person name="Castrezana S."/>
            <person name="Celniker S.E."/>
            <person name="Chang J.L."/>
            <person name="Chapple C."/>
            <person name="Chatterji S."/>
            <person name="Chinwalla A."/>
            <person name="Civetta A."/>
            <person name="Clifton S.W."/>
            <person name="Comeron J.M."/>
            <person name="Costello J.C."/>
            <person name="Coyne J.A."/>
            <person name="Daub J."/>
            <person name="David R.G."/>
            <person name="Delcher A.L."/>
            <person name="Delehaunty K."/>
            <person name="Do C.B."/>
            <person name="Ebling H."/>
            <person name="Edwards K."/>
            <person name="Eickbush T."/>
            <person name="Evans J.D."/>
            <person name="Filipski A."/>
            <person name="Findeiss S."/>
            <person name="Freyhult E."/>
            <person name="Fulton L."/>
            <person name="Fulton R."/>
            <person name="Garcia A.C."/>
            <person name="Gardiner A."/>
            <person name="Garfield D.A."/>
            <person name="Garvin B.E."/>
            <person name="Gibson G."/>
            <person name="Gilbert D."/>
            <person name="Gnerre S."/>
            <person name="Godfrey J."/>
            <person name="Good R."/>
            <person name="Gotea V."/>
            <person name="Gravely B."/>
            <person name="Greenberg A.J."/>
            <person name="Griffiths-Jones S."/>
            <person name="Gross S."/>
            <person name="Guigo R."/>
            <person name="Gustafson E.A."/>
            <person name="Haerty W."/>
            <person name="Hahn M.W."/>
            <person name="Halligan D.L."/>
            <person name="Halpern A.L."/>
            <person name="Halter G.M."/>
            <person name="Han M.V."/>
            <person name="Heger A."/>
            <person name="Hillier L."/>
            <person name="Hinrichs A.S."/>
            <person name="Holmes I."/>
            <person name="Hoskins R.A."/>
            <person name="Hubisz M.J."/>
            <person name="Hultmark D."/>
            <person name="Huntley M.A."/>
            <person name="Jaffe D.B."/>
            <person name="Jagadeeshan S."/>
            <person name="Jeck W.R."/>
            <person name="Johnson J."/>
            <person name="Jones C.D."/>
            <person name="Jordan W.C."/>
            <person name="Karpen G.H."/>
            <person name="Kataoka E."/>
            <person name="Keightley P.D."/>
            <person name="Kheradpour P."/>
            <person name="Kirkness E.F."/>
            <person name="Koerich L.B."/>
            <person name="Kristiansen K."/>
            <person name="Kudrna D."/>
            <person name="Kulathinal R.J."/>
            <person name="Kumar S."/>
            <person name="Kwok R."/>
            <person name="Lander E."/>
            <person name="Langley C.H."/>
            <person name="Lapoint R."/>
            <person name="Lazzaro B.P."/>
            <person name="Lee S.J."/>
            <person name="Levesque L."/>
            <person name="Li R."/>
            <person name="Lin C.F."/>
            <person name="Lin M.F."/>
            <person name="Lindblad-Toh K."/>
            <person name="Llopart A."/>
            <person name="Long M."/>
            <person name="Low L."/>
            <person name="Lozovsky E."/>
            <person name="Lu J."/>
            <person name="Luo M."/>
            <person name="Machado C.A."/>
            <person name="Makalowski W."/>
            <person name="Marzo M."/>
            <person name="Matsuda M."/>
            <person name="Matzkin L."/>
            <person name="McAllister B."/>
            <person name="McBride C.S."/>
            <person name="McKernan B."/>
            <person name="McKernan K."/>
            <person name="Mendez-Lago M."/>
            <person name="Minx P."/>
            <person name="Mollenhauer M.U."/>
            <person name="Montooth K."/>
            <person name="Mount S.M."/>
            <person name="Mu X."/>
            <person name="Myers E."/>
            <person name="Negre B."/>
            <person name="Newfeld S."/>
            <person name="Nielsen R."/>
            <person name="Noor M.A."/>
            <person name="O'Grady P."/>
            <person name="Pachter L."/>
            <person name="Papaceit M."/>
            <person name="Parisi M.J."/>
            <person name="Parisi M."/>
            <person name="Parts L."/>
            <person name="Pedersen J.S."/>
            <person name="Pesole G."/>
            <person name="Phillippy A.M."/>
            <person name="Ponting C.P."/>
            <person name="Pop M."/>
            <person name="Porcelli D."/>
            <person name="Powell J.R."/>
            <person name="Prohaska S."/>
            <person name="Pruitt K."/>
            <person name="Puig M."/>
            <person name="Quesneville H."/>
            <person name="Ram K.R."/>
            <person name="Rand D."/>
            <person name="Rasmussen M.D."/>
            <person name="Reed L.K."/>
            <person name="Reenan R."/>
            <person name="Reily A."/>
            <person name="Remington K.A."/>
            <person name="Rieger T.T."/>
            <person name="Ritchie M.G."/>
            <person name="Robin C."/>
            <person name="Rogers Y.H."/>
            <person name="Rohde C."/>
            <person name="Rozas J."/>
            <person name="Rubenfield M.J."/>
            <person name="Ruiz A."/>
            <person name="Russo S."/>
            <person name="Salzberg S.L."/>
            <person name="Sanchez-Gracia A."/>
            <person name="Saranga D.J."/>
            <person name="Sato H."/>
            <person name="Schaeffer S.W."/>
            <person name="Schatz M.C."/>
            <person name="Schlenke T."/>
            <person name="Schwartz R."/>
            <person name="Segarra C."/>
            <person name="Singh R.S."/>
            <person name="Sirot L."/>
            <person name="Sirota M."/>
            <person name="Sisneros N.B."/>
            <person name="Smith C.D."/>
            <person name="Smith T.F."/>
            <person name="Spieth J."/>
            <person name="Stage D.E."/>
            <person name="Stark A."/>
            <person name="Stephan W."/>
            <person name="Strausberg R.L."/>
            <person name="Strempel S."/>
            <person name="Sturgill D."/>
            <person name="Sutton G."/>
            <person name="Sutton G.G."/>
            <person name="Tao W."/>
            <person name="Teichmann S."/>
            <person name="Tobari Y.N."/>
            <person name="Tomimura Y."/>
            <person name="Tsolas J.M."/>
            <person name="Valente V.L."/>
            <person name="Venter E."/>
            <person name="Venter J.C."/>
            <person name="Vicario S."/>
            <person name="Vieira F.G."/>
            <person name="Vilella A.J."/>
            <person name="Villasante A."/>
            <person name="Walenz B."/>
            <person name="Wang J."/>
            <person name="Wasserman M."/>
            <person name="Watts T."/>
            <person name="Wilson D."/>
            <person name="Wilson R.K."/>
            <person name="Wing R.A."/>
            <person name="Wolfner M.F."/>
            <person name="Wong A."/>
            <person name="Wong G.K."/>
            <person name="Wu C.I."/>
            <person name="Wu G."/>
            <person name="Yamamoto D."/>
            <person name="Yang H.P."/>
            <person name="Yang S.P."/>
            <person name="Yorke J.A."/>
            <person name="Yoshida K."/>
            <person name="Zdobnov E."/>
            <person name="Zhang P."/>
            <person name="Zhang Y."/>
            <person name="Zimin A.V."/>
            <person name="Baldwin J."/>
            <person name="Abdouelleil A."/>
            <person name="Abdulkadir J."/>
            <person name="Abebe A."/>
            <person name="Abera B."/>
            <person name="Abreu J."/>
            <person name="Acer S.C."/>
            <person name="Aftuck L."/>
            <person name="Alexander A."/>
            <person name="An P."/>
            <person name="Anderson E."/>
            <person name="Anderson S."/>
            <person name="Arachi H."/>
            <person name="Azer M."/>
            <person name="Bachantsang P."/>
            <person name="Barry A."/>
            <person name="Bayul T."/>
            <person name="Berlin A."/>
            <person name="Bessette D."/>
            <person name="Bloom T."/>
            <person name="Blye J."/>
            <person name="Boguslavskiy L."/>
            <person name="Bonnet C."/>
            <person name="Boukhgalter B."/>
            <person name="Bourzgui I."/>
            <person name="Brown A."/>
            <person name="Cahill P."/>
            <person name="Channer S."/>
            <person name="Cheshatsang Y."/>
            <person name="Chuda L."/>
            <person name="Citroen M."/>
            <person name="Collymore A."/>
            <person name="Cooke P."/>
            <person name="Costello M."/>
            <person name="D'Aco K."/>
            <person name="Daza R."/>
            <person name="De Haan G."/>
            <person name="DeGray S."/>
            <person name="DeMaso C."/>
            <person name="Dhargay N."/>
            <person name="Dooley K."/>
            <person name="Dooley E."/>
            <person name="Doricent M."/>
            <person name="Dorje P."/>
            <person name="Dorjee K."/>
            <person name="Dupes A."/>
            <person name="Elong R."/>
            <person name="Falk J."/>
            <person name="Farina A."/>
            <person name="Faro S."/>
            <person name="Ferguson D."/>
            <person name="Fisher S."/>
            <person name="Foley C.D."/>
            <person name="Franke A."/>
            <person name="Friedrich D."/>
            <person name="Gadbois L."/>
            <person name="Gearin G."/>
            <person name="Gearin C.R."/>
            <person name="Giannoukos G."/>
            <person name="Goode T."/>
            <person name="Graham J."/>
            <person name="Grandbois E."/>
            <person name="Grewal S."/>
            <person name="Gyaltsen K."/>
            <person name="Hafez N."/>
            <person name="Hagos B."/>
            <person name="Hall J."/>
            <person name="Henson C."/>
            <person name="Hollinger A."/>
            <person name="Honan T."/>
            <person name="Huard M.D."/>
            <person name="Hughes L."/>
            <person name="Hurhula B."/>
            <person name="Husby M.E."/>
            <person name="Kamat A."/>
            <person name="Kanga B."/>
            <person name="Kashin S."/>
            <person name="Khazanovich D."/>
            <person name="Kisner P."/>
            <person name="Lance K."/>
            <person name="Lara M."/>
            <person name="Lee W."/>
            <person name="Lennon N."/>
            <person name="Letendre F."/>
            <person name="LeVine R."/>
            <person name="Lipovsky A."/>
            <person name="Liu X."/>
            <person name="Liu J."/>
            <person name="Liu S."/>
            <person name="Lokyitsang T."/>
            <person name="Lokyitsang Y."/>
            <person name="Lubonja R."/>
            <person name="Lui A."/>
            <person name="MacDonald P."/>
            <person name="Magnisalis V."/>
            <person name="Maru K."/>
            <person name="Matthews C."/>
            <person name="McCusker W."/>
            <person name="McDonough S."/>
            <person name="Mehta T."/>
            <person name="Meldrim J."/>
            <person name="Meneus L."/>
            <person name="Mihai O."/>
            <person name="Mihalev A."/>
            <person name="Mihova T."/>
            <person name="Mittelman R."/>
            <person name="Mlenga V."/>
            <person name="Montmayeur A."/>
            <person name="Mulrain L."/>
            <person name="Navidi A."/>
            <person name="Naylor J."/>
            <person name="Negash T."/>
            <person name="Nguyen T."/>
            <person name="Nguyen N."/>
            <person name="Nicol R."/>
            <person name="Norbu C."/>
            <person name="Norbu N."/>
            <person name="Novod N."/>
            <person name="O'Neill B."/>
            <person name="Osman S."/>
            <person name="Markiewicz E."/>
            <person name="Oyono O.L."/>
            <person name="Patti C."/>
            <person name="Phunkhang P."/>
            <person name="Pierre F."/>
            <person name="Priest M."/>
            <person name="Raghuraman S."/>
            <person name="Rege F."/>
            <person name="Reyes R."/>
            <person name="Rise C."/>
            <person name="Rogov P."/>
            <person name="Ross K."/>
            <person name="Ryan E."/>
            <person name="Settipalli S."/>
            <person name="Shea T."/>
            <person name="Sherpa N."/>
            <person name="Shi L."/>
            <person name="Shih D."/>
            <person name="Sparrow T."/>
            <person name="Spaulding J."/>
            <person name="Stalker J."/>
            <person name="Stange-Thomann N."/>
            <person name="Stavropoulos S."/>
            <person name="Stone C."/>
            <person name="Strader C."/>
            <person name="Tesfaye S."/>
            <person name="Thomson T."/>
            <person name="Thoulutsang Y."/>
            <person name="Thoulutsang D."/>
            <person name="Topham K."/>
            <person name="Topping I."/>
            <person name="Tsamla T."/>
            <person name="Vassiliev H."/>
            <person name="Vo A."/>
            <person name="Wangchuk T."/>
            <person name="Wangdi T."/>
            <person name="Weiand M."/>
            <person name="Wilkinson J."/>
            <person name="Wilson A."/>
            <person name="Yadav S."/>
            <person name="Young G."/>
            <person name="Yu Q."/>
            <person name="Zembek L."/>
            <person name="Zhong D."/>
            <person name="Zimmer A."/>
            <person name="Zwirko Z."/>
            <person name="Jaffe D.B."/>
            <person name="Alvarez P."/>
            <person name="Brockman W."/>
            <person name="Butler J."/>
            <person name="Chin C."/>
            <person name="Gnerre S."/>
            <person name="Grabherr M."/>
            <person name="Kleber M."/>
            <person name="Mauceli E."/>
            <person name="MacCallum I."/>
        </authorList>
    </citation>
    <scope>NUCLEOTIDE SEQUENCE [LARGE SCALE GENOMIC DNA]</scope>
    <source>
        <strain evidence="19">Rob3c / Tucson 14021-0248.25</strain>
    </source>
</reference>
<dbReference type="Pfam" id="PF13927">
    <property type="entry name" value="Ig_3"/>
    <property type="match status" value="1"/>
</dbReference>
<keyword evidence="7" id="KW-0378">Hydrolase</keyword>
<organism evidence="19">
    <name type="scientific">Drosophila sechellia</name>
    <name type="common">Fruit fly</name>
    <dbReference type="NCBI Taxonomy" id="7238"/>
    <lineage>
        <taxon>Eukaryota</taxon>
        <taxon>Metazoa</taxon>
        <taxon>Ecdysozoa</taxon>
        <taxon>Arthropoda</taxon>
        <taxon>Hexapoda</taxon>
        <taxon>Insecta</taxon>
        <taxon>Pterygota</taxon>
        <taxon>Neoptera</taxon>
        <taxon>Endopterygota</taxon>
        <taxon>Diptera</taxon>
        <taxon>Brachycera</taxon>
        <taxon>Muscomorpha</taxon>
        <taxon>Ephydroidea</taxon>
        <taxon>Drosophilidae</taxon>
        <taxon>Drosophila</taxon>
        <taxon>Sophophora</taxon>
    </lineage>
</organism>
<evidence type="ECO:0000313" key="19">
    <source>
        <dbReference type="Proteomes" id="UP000001292"/>
    </source>
</evidence>
<accession>B4IN44</accession>
<dbReference type="GO" id="GO:0030154">
    <property type="term" value="P:cell differentiation"/>
    <property type="evidence" value="ECO:0007669"/>
    <property type="project" value="UniProtKB-ARBA"/>
</dbReference>
<keyword evidence="8" id="KW-0904">Protein phosphatase</keyword>
<keyword evidence="19" id="KW-1185">Reference proteome</keyword>
<evidence type="ECO:0000256" key="6">
    <source>
        <dbReference type="ARBA" id="ARBA00022737"/>
    </source>
</evidence>
<evidence type="ECO:0000256" key="13">
    <source>
        <dbReference type="ARBA" id="ARBA00023180"/>
    </source>
</evidence>
<feature type="domain" description="Fibronectin type-III" evidence="17">
    <location>
        <begin position="136"/>
        <end position="226"/>
    </location>
</feature>
<name>B4IN44_DROSE</name>
<dbReference type="AlphaFoldDB" id="B4IN44"/>
<dbReference type="FunFam" id="2.60.40.10:FF:001564">
    <property type="entry name" value="tyrosine-protein phosphatase Lar isoform X4"/>
    <property type="match status" value="1"/>
</dbReference>
<dbReference type="InterPro" id="IPR003598">
    <property type="entry name" value="Ig_sub2"/>
</dbReference>
<dbReference type="InterPro" id="IPR013783">
    <property type="entry name" value="Ig-like_fold"/>
</dbReference>
<dbReference type="EC" id="3.1.3.48" evidence="3"/>
<dbReference type="GO" id="GO:0098609">
    <property type="term" value="P:cell-cell adhesion"/>
    <property type="evidence" value="ECO:0007669"/>
    <property type="project" value="TreeGrafter"/>
</dbReference>
<dbReference type="SMART" id="SM00060">
    <property type="entry name" value="FN3"/>
    <property type="match status" value="1"/>
</dbReference>
<dbReference type="GO" id="GO:0048513">
    <property type="term" value="P:animal organ development"/>
    <property type="evidence" value="ECO:0007669"/>
    <property type="project" value="UniProtKB-ARBA"/>
</dbReference>
<evidence type="ECO:0000256" key="14">
    <source>
        <dbReference type="ARBA" id="ARBA00023319"/>
    </source>
</evidence>
<dbReference type="Pfam" id="PF07679">
    <property type="entry name" value="I-set"/>
    <property type="match status" value="1"/>
</dbReference>
<proteinExistence type="inferred from homology"/>
<dbReference type="SUPFAM" id="SSF49265">
    <property type="entry name" value="Fibronectin type III"/>
    <property type="match status" value="1"/>
</dbReference>
<dbReference type="InterPro" id="IPR013098">
    <property type="entry name" value="Ig_I-set"/>
</dbReference>
<dbReference type="Gene3D" id="2.60.40.10">
    <property type="entry name" value="Immunoglobulins"/>
    <property type="match status" value="3"/>
</dbReference>
<dbReference type="FunFam" id="2.60.40.10:FF:000010">
    <property type="entry name" value="receptor-type tyrosine-protein phosphatase delta isoform X1"/>
    <property type="match status" value="1"/>
</dbReference>
<dbReference type="InterPro" id="IPR036179">
    <property type="entry name" value="Ig-like_dom_sf"/>
</dbReference>
<keyword evidence="5" id="KW-0732">Signal</keyword>
<evidence type="ECO:0000259" key="16">
    <source>
        <dbReference type="PROSITE" id="PS50835"/>
    </source>
</evidence>
<evidence type="ECO:0000256" key="5">
    <source>
        <dbReference type="ARBA" id="ARBA00022729"/>
    </source>
</evidence>
<keyword evidence="4" id="KW-0812">Transmembrane</keyword>
<dbReference type="SUPFAM" id="SSF48726">
    <property type="entry name" value="Immunoglobulin"/>
    <property type="match status" value="2"/>
</dbReference>
<comment type="similarity">
    <text evidence="2">Belongs to the protein-tyrosine phosphatase family. Receptor class 2A subfamily.</text>
</comment>
<dbReference type="EMBL" id="CH481513">
    <property type="protein sequence ID" value="EDW55890.1"/>
    <property type="molecule type" value="Genomic_DNA"/>
</dbReference>